<dbReference type="AlphaFoldDB" id="A0A853EVA6"/>
<keyword evidence="3" id="KW-1185">Reference proteome</keyword>
<gene>
    <name evidence="2" type="ORF">HZZ10_08710</name>
</gene>
<accession>A0A853EVA6</accession>
<keyword evidence="1" id="KW-1133">Transmembrane helix</keyword>
<evidence type="ECO:0000313" key="2">
    <source>
        <dbReference type="EMBL" id="NYS93602.1"/>
    </source>
</evidence>
<evidence type="ECO:0000313" key="3">
    <source>
        <dbReference type="Proteomes" id="UP000561011"/>
    </source>
</evidence>
<keyword evidence="1" id="KW-0472">Membrane</keyword>
<dbReference type="RefSeq" id="WP_179913219.1">
    <property type="nucleotide sequence ID" value="NZ_JACBYE010000017.1"/>
</dbReference>
<keyword evidence="1" id="KW-0812">Transmembrane</keyword>
<sequence length="86" mass="9331">MNHSWADGGYERSEPGPSRGARIALTVLVVLSTAVGAAWYAKVGMDQSKQECYAQRPAGMSISEVTTTFRWLPPGYDCSYVQDGTV</sequence>
<dbReference type="Proteomes" id="UP000561011">
    <property type="component" value="Unassembled WGS sequence"/>
</dbReference>
<comment type="caution">
    <text evidence="2">The sequence shown here is derived from an EMBL/GenBank/DDBJ whole genome shotgun (WGS) entry which is preliminary data.</text>
</comment>
<proteinExistence type="predicted"/>
<reference evidence="2 3" key="1">
    <citation type="submission" date="2020-07" db="EMBL/GenBank/DDBJ databases">
        <title>MOT database genomes.</title>
        <authorList>
            <person name="Joseph S."/>
            <person name="Aduse-Opoku J."/>
            <person name="Hashim A."/>
            <person name="Wade W."/>
            <person name="Curtis M."/>
        </authorList>
    </citation>
    <scope>NUCLEOTIDE SEQUENCE [LARGE SCALE GENOMIC DNA]</scope>
    <source>
        <strain evidence="2 3">DSM 100099</strain>
    </source>
</reference>
<organism evidence="2 3">
    <name type="scientific">Sanguibacter inulinus</name>
    <dbReference type="NCBI Taxonomy" id="60922"/>
    <lineage>
        <taxon>Bacteria</taxon>
        <taxon>Bacillati</taxon>
        <taxon>Actinomycetota</taxon>
        <taxon>Actinomycetes</taxon>
        <taxon>Micrococcales</taxon>
        <taxon>Sanguibacteraceae</taxon>
        <taxon>Sanguibacter</taxon>
    </lineage>
</organism>
<evidence type="ECO:0000256" key="1">
    <source>
        <dbReference type="SAM" id="Phobius"/>
    </source>
</evidence>
<name>A0A853EVA6_9MICO</name>
<dbReference type="EMBL" id="JACBYE010000017">
    <property type="protein sequence ID" value="NYS93602.1"/>
    <property type="molecule type" value="Genomic_DNA"/>
</dbReference>
<protein>
    <submittedName>
        <fullName evidence="2">Uncharacterized protein</fullName>
    </submittedName>
</protein>
<feature type="transmembrane region" description="Helical" evidence="1">
    <location>
        <begin position="20"/>
        <end position="41"/>
    </location>
</feature>